<dbReference type="Gene3D" id="1.10.1660.10">
    <property type="match status" value="1"/>
</dbReference>
<accession>A0A9X3LB77</accession>
<evidence type="ECO:0000259" key="3">
    <source>
        <dbReference type="PROSITE" id="PS50937"/>
    </source>
</evidence>
<keyword evidence="2" id="KW-0175">Coiled coil</keyword>
<dbReference type="EMBL" id="JAMKBI010000012">
    <property type="protein sequence ID" value="MCZ8534731.1"/>
    <property type="molecule type" value="Genomic_DNA"/>
</dbReference>
<dbReference type="Pfam" id="PF13411">
    <property type="entry name" value="MerR_1"/>
    <property type="match status" value="1"/>
</dbReference>
<feature type="coiled-coil region" evidence="2">
    <location>
        <begin position="80"/>
        <end position="114"/>
    </location>
</feature>
<evidence type="ECO:0000256" key="2">
    <source>
        <dbReference type="SAM" id="Coils"/>
    </source>
</evidence>
<dbReference type="PROSITE" id="PS50937">
    <property type="entry name" value="HTH_MERR_2"/>
    <property type="match status" value="1"/>
</dbReference>
<keyword evidence="5" id="KW-1185">Reference proteome</keyword>
<dbReference type="RefSeq" id="WP_269922838.1">
    <property type="nucleotide sequence ID" value="NZ_JAMKBI010000012.1"/>
</dbReference>
<proteinExistence type="predicted"/>
<dbReference type="SUPFAM" id="SSF46955">
    <property type="entry name" value="Putative DNA-binding domain"/>
    <property type="match status" value="1"/>
</dbReference>
<dbReference type="PRINTS" id="PR00040">
    <property type="entry name" value="HTHMERR"/>
</dbReference>
<gene>
    <name evidence="4" type="ORF">M9R61_15615</name>
</gene>
<comment type="caution">
    <text evidence="4">The sequence shown here is derived from an EMBL/GenBank/DDBJ whole genome shotgun (WGS) entry which is preliminary data.</text>
</comment>
<organism evidence="4 5">
    <name type="scientific">Psychrobacillus psychrodurans</name>
    <dbReference type="NCBI Taxonomy" id="126157"/>
    <lineage>
        <taxon>Bacteria</taxon>
        <taxon>Bacillati</taxon>
        <taxon>Bacillota</taxon>
        <taxon>Bacilli</taxon>
        <taxon>Bacillales</taxon>
        <taxon>Bacillaceae</taxon>
        <taxon>Psychrobacillus</taxon>
    </lineage>
</organism>
<dbReference type="InterPro" id="IPR000551">
    <property type="entry name" value="MerR-type_HTH_dom"/>
</dbReference>
<dbReference type="InterPro" id="IPR009061">
    <property type="entry name" value="DNA-bd_dom_put_sf"/>
</dbReference>
<dbReference type="AlphaFoldDB" id="A0A9X3LB77"/>
<evidence type="ECO:0000313" key="5">
    <source>
        <dbReference type="Proteomes" id="UP001152172"/>
    </source>
</evidence>
<dbReference type="GO" id="GO:0003677">
    <property type="term" value="F:DNA binding"/>
    <property type="evidence" value="ECO:0007669"/>
    <property type="project" value="UniProtKB-KW"/>
</dbReference>
<dbReference type="InterPro" id="IPR047057">
    <property type="entry name" value="MerR_fam"/>
</dbReference>
<dbReference type="Proteomes" id="UP001152172">
    <property type="component" value="Unassembled WGS sequence"/>
</dbReference>
<name>A0A9X3LB77_9BACI</name>
<dbReference type="PANTHER" id="PTHR30204:SF95">
    <property type="entry name" value="HTH-TYPE TRANSCRIPTIONAL REGULATOR CUER"/>
    <property type="match status" value="1"/>
</dbReference>
<reference evidence="4" key="1">
    <citation type="submission" date="2022-05" db="EMBL/GenBank/DDBJ databases">
        <authorList>
            <person name="Colautti A."/>
            <person name="Iacumin L."/>
        </authorList>
    </citation>
    <scope>NUCLEOTIDE SEQUENCE</scope>
    <source>
        <strain evidence="4">DSM 30747</strain>
    </source>
</reference>
<protein>
    <submittedName>
        <fullName evidence="4">MerR family transcriptional regulator</fullName>
    </submittedName>
</protein>
<dbReference type="SMART" id="SM00422">
    <property type="entry name" value="HTH_MERR"/>
    <property type="match status" value="1"/>
</dbReference>
<sequence length="139" mass="16237">MVWSDLIGIEKLKIGELAEKTGITKRTIDYYTTLGLLEAERSASNYRYYPLETIEKLRIIEEKKSSGMSLEAIKKQFEKEQIEEVDIQELRLQMQYLEKEVSHLLEQINTEEETTQHNIKQKISTESIALMQSLLLLIT</sequence>
<dbReference type="GO" id="GO:0003700">
    <property type="term" value="F:DNA-binding transcription factor activity"/>
    <property type="evidence" value="ECO:0007669"/>
    <property type="project" value="InterPro"/>
</dbReference>
<evidence type="ECO:0000256" key="1">
    <source>
        <dbReference type="ARBA" id="ARBA00023125"/>
    </source>
</evidence>
<feature type="domain" description="HTH merR-type" evidence="3">
    <location>
        <begin position="11"/>
        <end position="79"/>
    </location>
</feature>
<dbReference type="PANTHER" id="PTHR30204">
    <property type="entry name" value="REDOX-CYCLING DRUG-SENSING TRANSCRIPTIONAL ACTIVATOR SOXR"/>
    <property type="match status" value="1"/>
</dbReference>
<evidence type="ECO:0000313" key="4">
    <source>
        <dbReference type="EMBL" id="MCZ8534731.1"/>
    </source>
</evidence>
<keyword evidence="1" id="KW-0238">DNA-binding</keyword>